<keyword evidence="4" id="KW-0862">Zinc</keyword>
<dbReference type="GO" id="GO:0046872">
    <property type="term" value="F:metal ion binding"/>
    <property type="evidence" value="ECO:0007669"/>
    <property type="project" value="UniProtKB-KW"/>
</dbReference>
<dbReference type="GO" id="GO:0004222">
    <property type="term" value="F:metalloendopeptidase activity"/>
    <property type="evidence" value="ECO:0007669"/>
    <property type="project" value="InterPro"/>
</dbReference>
<feature type="active site" evidence="4">
    <location>
        <position position="429"/>
    </location>
</feature>
<comment type="caution">
    <text evidence="10">The sequence shown here is derived from an EMBL/GenBank/DDBJ whole genome shotgun (WGS) entry which is preliminary data.</text>
</comment>
<dbReference type="SUPFAM" id="SSF55486">
    <property type="entry name" value="Metalloproteases ('zincins'), catalytic domain"/>
    <property type="match status" value="1"/>
</dbReference>
<evidence type="ECO:0000259" key="9">
    <source>
        <dbReference type="PROSITE" id="PS50215"/>
    </source>
</evidence>
<dbReference type="SUPFAM" id="SSF57552">
    <property type="entry name" value="Blood coagulation inhibitor (disintegrin)"/>
    <property type="match status" value="1"/>
</dbReference>
<evidence type="ECO:0000313" key="11">
    <source>
        <dbReference type="Proteomes" id="UP000813444"/>
    </source>
</evidence>
<feature type="binding site" evidence="4">
    <location>
        <position position="428"/>
    </location>
    <ligand>
        <name>Zn(2+)</name>
        <dbReference type="ChEBI" id="CHEBI:29105"/>
        <note>catalytic</note>
    </ligand>
</feature>
<keyword evidence="1" id="KW-1015">Disulfide bond</keyword>
<dbReference type="Gene3D" id="3.40.390.10">
    <property type="entry name" value="Collagenase (Catalytic Domain)"/>
    <property type="match status" value="1"/>
</dbReference>
<dbReference type="InterPro" id="IPR001590">
    <property type="entry name" value="Peptidase_M12B"/>
</dbReference>
<keyword evidence="6" id="KW-0812">Transmembrane</keyword>
<accession>A0A8K0ST39</accession>
<dbReference type="GO" id="GO:0006508">
    <property type="term" value="P:proteolysis"/>
    <property type="evidence" value="ECO:0007669"/>
    <property type="project" value="UniProtKB-KW"/>
</dbReference>
<keyword evidence="7" id="KW-0732">Signal</keyword>
<dbReference type="InterPro" id="IPR001762">
    <property type="entry name" value="Disintegrin_dom"/>
</dbReference>
<dbReference type="EMBL" id="JAGPNK010000005">
    <property type="protein sequence ID" value="KAH7321120.1"/>
    <property type="molecule type" value="Genomic_DNA"/>
</dbReference>
<dbReference type="InterPro" id="IPR034028">
    <property type="entry name" value="ZnMc_ADAM_fungal"/>
</dbReference>
<evidence type="ECO:0000256" key="3">
    <source>
        <dbReference type="ARBA" id="ARBA00074021"/>
    </source>
</evidence>
<feature type="transmembrane region" description="Helical" evidence="6">
    <location>
        <begin position="707"/>
        <end position="730"/>
    </location>
</feature>
<keyword evidence="10" id="KW-0645">Protease</keyword>
<sequence>MVALWYLLSAFAGVALLPQSIAHSVKRAPLDYVTTIDNVVIKTPSKRVHWQSSFDITFTLHDGREHIRLALEPNHDVIHPTFAVTYMGADGNVKSVETIDRADHKVFKGRAFVQHPGRVGWWHSGWARITVHRDGDSPIFDGTFMVEGNAHNIQTAANYNKLKHDQDPVLAPELASADNVMVVWRSSDISAGLPTHTDLRRRDVADNATCGSDALDFNIQYSKQLQQQRRRDAELYKTDSWSLFGRQTFNDNPGGSNPGINLRQSIGQTAGCPSTRRVALVGIATDCNYWAEFDGDTEALRNNVVAMVHQASELYENTFNISLGLQNLTVTDTACPSSPSDSAPFNFRCEGGTINERLSRFSEWRGRFEDTNAYWTLMTSCNTGQAVGLAWRGQLCRQGSGPNGGGGGTIAAANVVVRTPTEWQIFAHETGHTFGAVHDCTPAECPYDEEEQECCPLSANACDARGRFMMNPSTRNDITQFSPCSIGNICAGLANNIDGECLTANRNIETVSGALCGNGIVELGEECDCGGEQGCGNNPCCDAATCQFVGSAVCDPTSEECCTDQCRYAGRNTVCRASTGECDPAETCSGNSGTCPTDEHLDNGASCGDNDNLQCASGQCTSRDLQCRAEAAVFGMSNVTRACDDDRGCRVTCSSDSFGNSECAAFPAAVFLDGTPCRGGGRCQDGECQGSSSINEIMEWINNNLNIFIPIVVVVGLLILSAILSCIWSCCRRGRQRARKVPAPRQHEMRNWPAYRGGPAGPPPQYSNPQVYSPVPNGQEWGTRRQQSTRYA</sequence>
<dbReference type="PROSITE" id="PS50214">
    <property type="entry name" value="DISINTEGRIN_2"/>
    <property type="match status" value="1"/>
</dbReference>
<evidence type="ECO:0000259" key="8">
    <source>
        <dbReference type="PROSITE" id="PS50214"/>
    </source>
</evidence>
<dbReference type="PROSITE" id="PS50215">
    <property type="entry name" value="ADAM_MEPRO"/>
    <property type="match status" value="1"/>
</dbReference>
<evidence type="ECO:0000256" key="1">
    <source>
        <dbReference type="ARBA" id="ARBA00023157"/>
    </source>
</evidence>
<name>A0A8K0ST39_9HYPO</name>
<keyword evidence="4" id="KW-0479">Metal-binding</keyword>
<evidence type="ECO:0000256" key="6">
    <source>
        <dbReference type="SAM" id="Phobius"/>
    </source>
</evidence>
<feature type="domain" description="Peptidase M12B" evidence="9">
    <location>
        <begin position="277"/>
        <end position="489"/>
    </location>
</feature>
<keyword evidence="6" id="KW-1133">Transmembrane helix</keyword>
<keyword evidence="11" id="KW-1185">Reference proteome</keyword>
<gene>
    <name evidence="10" type="ORF">B0I35DRAFT_207368</name>
</gene>
<feature type="chain" id="PRO_5035440934" description="Disintegrin and metalloproteinase domain-containing protein B" evidence="7">
    <location>
        <begin position="23"/>
        <end position="792"/>
    </location>
</feature>
<evidence type="ECO:0000256" key="2">
    <source>
        <dbReference type="ARBA" id="ARBA00056552"/>
    </source>
</evidence>
<organism evidence="10 11">
    <name type="scientific">Stachybotrys elegans</name>
    <dbReference type="NCBI Taxonomy" id="80388"/>
    <lineage>
        <taxon>Eukaryota</taxon>
        <taxon>Fungi</taxon>
        <taxon>Dikarya</taxon>
        <taxon>Ascomycota</taxon>
        <taxon>Pezizomycotina</taxon>
        <taxon>Sordariomycetes</taxon>
        <taxon>Hypocreomycetidae</taxon>
        <taxon>Hypocreales</taxon>
        <taxon>Stachybotryaceae</taxon>
        <taxon>Stachybotrys</taxon>
    </lineage>
</organism>
<evidence type="ECO:0000256" key="5">
    <source>
        <dbReference type="SAM" id="MobiDB-lite"/>
    </source>
</evidence>
<dbReference type="FunFam" id="4.10.70.10:FF:000003">
    <property type="entry name" value="Disintegrin and metalloproteinase domain-containing protein 17"/>
    <property type="match status" value="1"/>
</dbReference>
<evidence type="ECO:0000313" key="10">
    <source>
        <dbReference type="EMBL" id="KAH7321120.1"/>
    </source>
</evidence>
<feature type="binding site" evidence="4">
    <location>
        <position position="432"/>
    </location>
    <ligand>
        <name>Zn(2+)</name>
        <dbReference type="ChEBI" id="CHEBI:29105"/>
        <note>catalytic</note>
    </ligand>
</feature>
<feature type="binding site" evidence="4">
    <location>
        <position position="438"/>
    </location>
    <ligand>
        <name>Zn(2+)</name>
        <dbReference type="ChEBI" id="CHEBI:29105"/>
        <note>catalytic</note>
    </ligand>
</feature>
<feature type="domain" description="Disintegrin" evidence="8">
    <location>
        <begin position="513"/>
        <end position="603"/>
    </location>
</feature>
<dbReference type="SMART" id="SM00050">
    <property type="entry name" value="DISIN"/>
    <property type="match status" value="1"/>
</dbReference>
<evidence type="ECO:0000256" key="4">
    <source>
        <dbReference type="PROSITE-ProRule" id="PRU00276"/>
    </source>
</evidence>
<dbReference type="Proteomes" id="UP000813444">
    <property type="component" value="Unassembled WGS sequence"/>
</dbReference>
<comment type="caution">
    <text evidence="4">Lacks conserved residue(s) required for the propagation of feature annotation.</text>
</comment>
<proteinExistence type="predicted"/>
<evidence type="ECO:0000256" key="7">
    <source>
        <dbReference type="SAM" id="SignalP"/>
    </source>
</evidence>
<dbReference type="AlphaFoldDB" id="A0A8K0ST39"/>
<dbReference type="Pfam" id="PF13688">
    <property type="entry name" value="Reprolysin_5"/>
    <property type="match status" value="1"/>
</dbReference>
<dbReference type="InterPro" id="IPR024079">
    <property type="entry name" value="MetalloPept_cat_dom_sf"/>
</dbReference>
<feature type="region of interest" description="Disordered" evidence="5">
    <location>
        <begin position="741"/>
        <end position="792"/>
    </location>
</feature>
<feature type="signal peptide" evidence="7">
    <location>
        <begin position="1"/>
        <end position="22"/>
    </location>
</feature>
<comment type="function">
    <text evidence="2">Probable zinc protease.</text>
</comment>
<dbReference type="PANTHER" id="PTHR11905">
    <property type="entry name" value="ADAM A DISINTEGRIN AND METALLOPROTEASE DOMAIN"/>
    <property type="match status" value="1"/>
</dbReference>
<dbReference type="OrthoDB" id="5951731at2759"/>
<keyword evidence="10" id="KW-0378">Hydrolase</keyword>
<dbReference type="InterPro" id="IPR036436">
    <property type="entry name" value="Disintegrin_dom_sf"/>
</dbReference>
<dbReference type="Gene3D" id="4.10.70.10">
    <property type="entry name" value="Disintegrin domain"/>
    <property type="match status" value="1"/>
</dbReference>
<dbReference type="CDD" id="cd04271">
    <property type="entry name" value="ZnMc_ADAM_fungal"/>
    <property type="match status" value="1"/>
</dbReference>
<dbReference type="PANTHER" id="PTHR11905:SF159">
    <property type="entry name" value="ADAM METALLOPROTEASE"/>
    <property type="match status" value="1"/>
</dbReference>
<dbReference type="Pfam" id="PF00200">
    <property type="entry name" value="Disintegrin"/>
    <property type="match status" value="1"/>
</dbReference>
<keyword evidence="6" id="KW-0472">Membrane</keyword>
<protein>
    <recommendedName>
        <fullName evidence="3">Disintegrin and metalloproteinase domain-containing protein B</fullName>
    </recommendedName>
</protein>
<reference evidence="10" key="1">
    <citation type="journal article" date="2021" name="Nat. Commun.">
        <title>Genetic determinants of endophytism in the Arabidopsis root mycobiome.</title>
        <authorList>
            <person name="Mesny F."/>
            <person name="Miyauchi S."/>
            <person name="Thiergart T."/>
            <person name="Pickel B."/>
            <person name="Atanasova L."/>
            <person name="Karlsson M."/>
            <person name="Huettel B."/>
            <person name="Barry K.W."/>
            <person name="Haridas S."/>
            <person name="Chen C."/>
            <person name="Bauer D."/>
            <person name="Andreopoulos W."/>
            <person name="Pangilinan J."/>
            <person name="LaButti K."/>
            <person name="Riley R."/>
            <person name="Lipzen A."/>
            <person name="Clum A."/>
            <person name="Drula E."/>
            <person name="Henrissat B."/>
            <person name="Kohler A."/>
            <person name="Grigoriev I.V."/>
            <person name="Martin F.M."/>
            <person name="Hacquard S."/>
        </authorList>
    </citation>
    <scope>NUCLEOTIDE SEQUENCE</scope>
    <source>
        <strain evidence="10">MPI-CAGE-CH-0235</strain>
    </source>
</reference>